<name>A0A0W7YY37_9BURK</name>
<comment type="similarity">
    <text evidence="2 8">Belongs to the major facilitator superfamily. Bcr/CmlA family.</text>
</comment>
<dbReference type="AlphaFoldDB" id="A0A0W7YY37"/>
<dbReference type="GeneID" id="83038060"/>
<reference evidence="10 13" key="2">
    <citation type="submission" date="2017-03" db="EMBL/GenBank/DDBJ databases">
        <title>Rapid Whole Genome Sequencing of Comamonas kerstersii Causing Continuous ambulatory Peritoneal Dialysis-Associated Peritonitis.</title>
        <authorList>
            <person name="Zheng B."/>
        </authorList>
    </citation>
    <scope>NUCLEOTIDE SEQUENCE [LARGE SCALE GENOMIC DNA]</scope>
    <source>
        <strain evidence="10 13">8943</strain>
    </source>
</reference>
<dbReference type="GO" id="GO:0042910">
    <property type="term" value="F:xenobiotic transmembrane transporter activity"/>
    <property type="evidence" value="ECO:0007669"/>
    <property type="project" value="InterPro"/>
</dbReference>
<dbReference type="Proteomes" id="UP000242792">
    <property type="component" value="Chromosome"/>
</dbReference>
<feature type="transmembrane region" description="Helical" evidence="8">
    <location>
        <begin position="163"/>
        <end position="185"/>
    </location>
</feature>
<dbReference type="CDD" id="cd17320">
    <property type="entry name" value="MFS_MdfA_MDR_like"/>
    <property type="match status" value="1"/>
</dbReference>
<dbReference type="STRING" id="225992.B5M06_01870"/>
<feature type="transmembrane region" description="Helical" evidence="8">
    <location>
        <begin position="102"/>
        <end position="123"/>
    </location>
</feature>
<dbReference type="OrthoDB" id="9814303at2"/>
<dbReference type="InterPro" id="IPR001958">
    <property type="entry name" value="Tet-R_TetA/multi-R_MdtG-like"/>
</dbReference>
<keyword evidence="8" id="KW-0997">Cell inner membrane</keyword>
<sequence length="405" mass="41201">MPSPSISLGLIAVSLGLITLIGPASIDMYLPFIPAMAQELGTDYAAMQLTLAVFLVALGAGQLICGPLIDAYGRRRPLLTALFVFALASLGAAYAYNLPVLLLARAVQGLAASLVLVTAMSTVRDVTEGADAAKLFAMLMTIQGVGPVLAPAAGGLIGSAFGWRGVFIALAMLGCMATINSAIHLKETLPPAARSSLRPGEVLRTYAAIMQDQRFVLAGLTLSAAFVFIFVYVGGAAYVYQTHYGLSPRDFGFVFGGTGIAVFIGAAATAKLVARFRTEQLAIAGLTCLAVGALVGLVSALTAIGLPGIIAGFFIALAGVGMAEAMLMSMALSLRSTALGASAALLGAVPLLLGAAITPVAAIAAKHNAATWLGLIFAVGVIAVALSVRTARMIVQSGVTVSHAH</sequence>
<feature type="domain" description="Major facilitator superfamily (MFS) profile" evidence="9">
    <location>
        <begin position="11"/>
        <end position="392"/>
    </location>
</feature>
<feature type="transmembrane region" description="Helical" evidence="8">
    <location>
        <begin position="46"/>
        <end position="66"/>
    </location>
</feature>
<feature type="transmembrane region" description="Helical" evidence="8">
    <location>
        <begin position="281"/>
        <end position="303"/>
    </location>
</feature>
<evidence type="ECO:0000313" key="12">
    <source>
        <dbReference type="Proteomes" id="UP000053300"/>
    </source>
</evidence>
<evidence type="ECO:0000256" key="3">
    <source>
        <dbReference type="ARBA" id="ARBA00022448"/>
    </source>
</evidence>
<accession>A0A1V0BIE4</accession>
<dbReference type="SUPFAM" id="SSF103473">
    <property type="entry name" value="MFS general substrate transporter"/>
    <property type="match status" value="1"/>
</dbReference>
<comment type="subcellular location">
    <subcellularLocation>
        <location evidence="8">Cell inner membrane</location>
        <topology evidence="8">Multi-pass membrane protein</topology>
    </subcellularLocation>
    <subcellularLocation>
        <location evidence="1">Cell membrane</location>
        <topology evidence="1">Multi-pass membrane protein</topology>
    </subcellularLocation>
</comment>
<accession>A0A1V3TPS8</accession>
<accession>A0A0W7YY37</accession>
<evidence type="ECO:0000313" key="13">
    <source>
        <dbReference type="Proteomes" id="UP000242792"/>
    </source>
</evidence>
<feature type="transmembrane region" description="Helical" evidence="8">
    <location>
        <begin position="251"/>
        <end position="274"/>
    </location>
</feature>
<dbReference type="RefSeq" id="WP_054066820.1">
    <property type="nucleotide sequence ID" value="NZ_CAUCIF010000005.1"/>
</dbReference>
<keyword evidence="12" id="KW-1185">Reference proteome</keyword>
<dbReference type="GO" id="GO:0005886">
    <property type="term" value="C:plasma membrane"/>
    <property type="evidence" value="ECO:0007669"/>
    <property type="project" value="UniProtKB-SubCell"/>
</dbReference>
<dbReference type="PRINTS" id="PR01035">
    <property type="entry name" value="TCRTETA"/>
</dbReference>
<organism evidence="11 12">
    <name type="scientific">Comamonas kerstersii</name>
    <dbReference type="NCBI Taxonomy" id="225992"/>
    <lineage>
        <taxon>Bacteria</taxon>
        <taxon>Pseudomonadati</taxon>
        <taxon>Pseudomonadota</taxon>
        <taxon>Betaproteobacteria</taxon>
        <taxon>Burkholderiales</taxon>
        <taxon>Comamonadaceae</taxon>
        <taxon>Comamonas</taxon>
    </lineage>
</organism>
<feature type="transmembrane region" description="Helical" evidence="8">
    <location>
        <begin position="309"/>
        <end position="327"/>
    </location>
</feature>
<feature type="transmembrane region" description="Helical" evidence="8">
    <location>
        <begin position="369"/>
        <end position="388"/>
    </location>
</feature>
<feature type="transmembrane region" description="Helical" evidence="8">
    <location>
        <begin position="215"/>
        <end position="239"/>
    </location>
</feature>
<evidence type="ECO:0000313" key="10">
    <source>
        <dbReference type="EMBL" id="AQZ99689.1"/>
    </source>
</evidence>
<dbReference type="Pfam" id="PF07690">
    <property type="entry name" value="MFS_1"/>
    <property type="match status" value="1"/>
</dbReference>
<evidence type="ECO:0000259" key="9">
    <source>
        <dbReference type="PROSITE" id="PS50850"/>
    </source>
</evidence>
<dbReference type="Gene3D" id="1.20.1720.10">
    <property type="entry name" value="Multidrug resistance protein D"/>
    <property type="match status" value="1"/>
</dbReference>
<feature type="transmembrane region" description="Helical" evidence="8">
    <location>
        <begin position="78"/>
        <end position="96"/>
    </location>
</feature>
<dbReference type="Proteomes" id="UP000053300">
    <property type="component" value="Unassembled WGS sequence"/>
</dbReference>
<feature type="transmembrane region" description="Helical" evidence="8">
    <location>
        <begin position="135"/>
        <end position="157"/>
    </location>
</feature>
<dbReference type="InterPro" id="IPR036259">
    <property type="entry name" value="MFS_trans_sf"/>
</dbReference>
<dbReference type="InterPro" id="IPR020846">
    <property type="entry name" value="MFS_dom"/>
</dbReference>
<evidence type="ECO:0000256" key="6">
    <source>
        <dbReference type="ARBA" id="ARBA00022989"/>
    </source>
</evidence>
<keyword evidence="7 8" id="KW-0472">Membrane</keyword>
<keyword evidence="4" id="KW-1003">Cell membrane</keyword>
<keyword evidence="6 8" id="KW-1133">Transmembrane helix</keyword>
<evidence type="ECO:0000313" key="11">
    <source>
        <dbReference type="EMBL" id="KUF39944.1"/>
    </source>
</evidence>
<feature type="transmembrane region" description="Helical" evidence="8">
    <location>
        <begin position="7"/>
        <end position="26"/>
    </location>
</feature>
<keyword evidence="5 8" id="KW-0812">Transmembrane</keyword>
<dbReference type="PANTHER" id="PTHR23502:SF132">
    <property type="entry name" value="POLYAMINE TRANSPORTER 2-RELATED"/>
    <property type="match status" value="1"/>
</dbReference>
<dbReference type="InterPro" id="IPR011701">
    <property type="entry name" value="MFS"/>
</dbReference>
<keyword evidence="3 8" id="KW-0813">Transport</keyword>
<dbReference type="PANTHER" id="PTHR23502">
    <property type="entry name" value="MAJOR FACILITATOR SUPERFAMILY"/>
    <property type="match status" value="1"/>
</dbReference>
<dbReference type="GO" id="GO:1990961">
    <property type="term" value="P:xenobiotic detoxification by transmembrane export across the plasma membrane"/>
    <property type="evidence" value="ECO:0007669"/>
    <property type="project" value="InterPro"/>
</dbReference>
<dbReference type="NCBIfam" id="TIGR00710">
    <property type="entry name" value="efflux_Bcr_CflA"/>
    <property type="match status" value="1"/>
</dbReference>
<evidence type="ECO:0000256" key="7">
    <source>
        <dbReference type="ARBA" id="ARBA00023136"/>
    </source>
</evidence>
<evidence type="ECO:0000256" key="2">
    <source>
        <dbReference type="ARBA" id="ARBA00006236"/>
    </source>
</evidence>
<evidence type="ECO:0000256" key="4">
    <source>
        <dbReference type="ARBA" id="ARBA00022475"/>
    </source>
</evidence>
<dbReference type="KEGG" id="cke:B5M06_01870"/>
<proteinExistence type="inferred from homology"/>
<protein>
    <recommendedName>
        <fullName evidence="8">Bcr/CflA family efflux transporter</fullName>
    </recommendedName>
</protein>
<feature type="transmembrane region" description="Helical" evidence="8">
    <location>
        <begin position="339"/>
        <end position="363"/>
    </location>
</feature>
<evidence type="ECO:0000256" key="5">
    <source>
        <dbReference type="ARBA" id="ARBA00022692"/>
    </source>
</evidence>
<dbReference type="PROSITE" id="PS50850">
    <property type="entry name" value="MFS"/>
    <property type="match status" value="1"/>
</dbReference>
<evidence type="ECO:0000256" key="8">
    <source>
        <dbReference type="RuleBase" id="RU365088"/>
    </source>
</evidence>
<gene>
    <name evidence="11" type="ORF">AS359_13455</name>
    <name evidence="10" type="ORF">B5M06_01870</name>
</gene>
<reference evidence="11 12" key="1">
    <citation type="submission" date="2015-12" db="EMBL/GenBank/DDBJ databases">
        <title>Complete genome sequence of a multi-drug resistant strain Acidovorax sp. 12322-1.</title>
        <authorList>
            <person name="Ming D."/>
            <person name="Wang M."/>
            <person name="Hu S."/>
            <person name="Zhou Y."/>
            <person name="Jiang T."/>
        </authorList>
    </citation>
    <scope>NUCLEOTIDE SEQUENCE [LARGE SCALE GENOMIC DNA]</scope>
    <source>
        <strain evidence="11 12">12322-1</strain>
    </source>
</reference>
<dbReference type="EMBL" id="CP020121">
    <property type="protein sequence ID" value="AQZ99689.1"/>
    <property type="molecule type" value="Genomic_DNA"/>
</dbReference>
<dbReference type="InterPro" id="IPR004812">
    <property type="entry name" value="Efflux_drug-R_Bcr/CmlA"/>
</dbReference>
<evidence type="ECO:0000256" key="1">
    <source>
        <dbReference type="ARBA" id="ARBA00004651"/>
    </source>
</evidence>
<dbReference type="EMBL" id="LPXH01000034">
    <property type="protein sequence ID" value="KUF39944.1"/>
    <property type="molecule type" value="Genomic_DNA"/>
</dbReference>